<keyword evidence="1" id="KW-0472">Membrane</keyword>
<dbReference type="EMBL" id="CAJNOE010000015">
    <property type="protein sequence ID" value="CAF0733903.1"/>
    <property type="molecule type" value="Genomic_DNA"/>
</dbReference>
<keyword evidence="1" id="KW-1133">Transmembrane helix</keyword>
<proteinExistence type="predicted"/>
<feature type="transmembrane region" description="Helical" evidence="1">
    <location>
        <begin position="203"/>
        <end position="222"/>
    </location>
</feature>
<evidence type="ECO:0000259" key="2">
    <source>
        <dbReference type="PROSITE" id="PS50181"/>
    </source>
</evidence>
<dbReference type="Proteomes" id="UP000663860">
    <property type="component" value="Unassembled WGS sequence"/>
</dbReference>
<dbReference type="PROSITE" id="PS50181">
    <property type="entry name" value="FBOX"/>
    <property type="match status" value="1"/>
</dbReference>
<protein>
    <recommendedName>
        <fullName evidence="2">F-box domain-containing protein</fullName>
    </recommendedName>
</protein>
<evidence type="ECO:0000313" key="3">
    <source>
        <dbReference type="EMBL" id="CAF0733903.1"/>
    </source>
</evidence>
<evidence type="ECO:0000313" key="4">
    <source>
        <dbReference type="Proteomes" id="UP000663860"/>
    </source>
</evidence>
<keyword evidence="1" id="KW-0812">Transmembrane</keyword>
<dbReference type="InterPro" id="IPR001810">
    <property type="entry name" value="F-box_dom"/>
</dbReference>
<feature type="domain" description="F-box" evidence="2">
    <location>
        <begin position="21"/>
        <end position="78"/>
    </location>
</feature>
<evidence type="ECO:0000256" key="1">
    <source>
        <dbReference type="SAM" id="Phobius"/>
    </source>
</evidence>
<organism evidence="3 4">
    <name type="scientific">Adineta steineri</name>
    <dbReference type="NCBI Taxonomy" id="433720"/>
    <lineage>
        <taxon>Eukaryota</taxon>
        <taxon>Metazoa</taxon>
        <taxon>Spiralia</taxon>
        <taxon>Gnathifera</taxon>
        <taxon>Rotifera</taxon>
        <taxon>Eurotatoria</taxon>
        <taxon>Bdelloidea</taxon>
        <taxon>Adinetida</taxon>
        <taxon>Adinetidae</taxon>
        <taxon>Adineta</taxon>
    </lineage>
</organism>
<reference evidence="3" key="1">
    <citation type="submission" date="2021-02" db="EMBL/GenBank/DDBJ databases">
        <authorList>
            <person name="Nowell W R."/>
        </authorList>
    </citation>
    <scope>NUCLEOTIDE SEQUENCE</scope>
</reference>
<comment type="caution">
    <text evidence="3">The sequence shown here is derived from an EMBL/GenBank/DDBJ whole genome shotgun (WGS) entry which is preliminary data.</text>
</comment>
<name>A0A813N7H1_9BILA</name>
<gene>
    <name evidence="3" type="ORF">IZO911_LOCUS3077</name>
</gene>
<accession>A0A813N7H1</accession>
<sequence length="231" mass="26819">MDKDENNTMKQCLAKKENPIKSNLMSLPNELLEFVLIYLSSYDMIESFYGLNKRLNFLTNQFSCKIDVTKKKKEWIKKSLSLFEPLITNIKFNHSQLHILFPTKSTILNQYPYLRSIIWNYRFASNPNNHLSESYLNIFKTKCKSLILNLDTDDINDDYMTLNHNIALLLLFQNDSIIEKLILKDINSKSESPLQAKQIDTDLLIGVIIAFLIAEMLAMIAITGREISSRN</sequence>
<dbReference type="AlphaFoldDB" id="A0A813N7H1"/>